<evidence type="ECO:0000256" key="8">
    <source>
        <dbReference type="ARBA" id="ARBA00048552"/>
    </source>
</evidence>
<dbReference type="FunFam" id="1.10.150.20:FF:000027">
    <property type="entry name" value="DNA-directed RNA polymerase"/>
    <property type="match status" value="1"/>
</dbReference>
<reference evidence="11" key="1">
    <citation type="submission" date="2013-01" db="EMBL/GenBank/DDBJ databases">
        <title>Draft Genome Sequence of a Mulberry Tree, Morus notabilis C.K. Schneid.</title>
        <authorList>
            <person name="He N."/>
            <person name="Zhao S."/>
        </authorList>
    </citation>
    <scope>NUCLEOTIDE SEQUENCE</scope>
</reference>
<evidence type="ECO:0000256" key="3">
    <source>
        <dbReference type="ARBA" id="ARBA00022478"/>
    </source>
</evidence>
<evidence type="ECO:0000313" key="10">
    <source>
        <dbReference type="EMBL" id="EXB42921.1"/>
    </source>
</evidence>
<evidence type="ECO:0000256" key="5">
    <source>
        <dbReference type="ARBA" id="ARBA00022695"/>
    </source>
</evidence>
<evidence type="ECO:0000256" key="4">
    <source>
        <dbReference type="ARBA" id="ARBA00022679"/>
    </source>
</evidence>
<organism evidence="10 11">
    <name type="scientific">Morus notabilis</name>
    <dbReference type="NCBI Taxonomy" id="981085"/>
    <lineage>
        <taxon>Eukaryota</taxon>
        <taxon>Viridiplantae</taxon>
        <taxon>Streptophyta</taxon>
        <taxon>Embryophyta</taxon>
        <taxon>Tracheophyta</taxon>
        <taxon>Spermatophyta</taxon>
        <taxon>Magnoliopsida</taxon>
        <taxon>eudicotyledons</taxon>
        <taxon>Gunneridae</taxon>
        <taxon>Pentapetalae</taxon>
        <taxon>rosids</taxon>
        <taxon>fabids</taxon>
        <taxon>Rosales</taxon>
        <taxon>Moraceae</taxon>
        <taxon>Moreae</taxon>
        <taxon>Morus</taxon>
    </lineage>
</organism>
<proteinExistence type="inferred from homology"/>
<gene>
    <name evidence="10" type="ORF">L484_013943</name>
</gene>
<dbReference type="Pfam" id="PF00940">
    <property type="entry name" value="RNA_pol"/>
    <property type="match status" value="2"/>
</dbReference>
<dbReference type="AlphaFoldDB" id="W9QXL9"/>
<dbReference type="EC" id="2.7.7.6" evidence="2"/>
<dbReference type="InterPro" id="IPR043502">
    <property type="entry name" value="DNA/RNA_pol_sf"/>
</dbReference>
<dbReference type="PANTHER" id="PTHR10102">
    <property type="entry name" value="DNA-DIRECTED RNA POLYMERASE, MITOCHONDRIAL"/>
    <property type="match status" value="1"/>
</dbReference>
<evidence type="ECO:0000256" key="7">
    <source>
        <dbReference type="ARBA" id="ARBA00023163"/>
    </source>
</evidence>
<dbReference type="eggNOG" id="KOG1038">
    <property type="taxonomic scope" value="Eukaryota"/>
</dbReference>
<keyword evidence="3 10" id="KW-0240">DNA-directed RNA polymerase</keyword>
<dbReference type="PANTHER" id="PTHR10102:SF1">
    <property type="entry name" value="DNA-DIRECTED RNA POLYMERASE 3, CHLOROPLASTIC"/>
    <property type="match status" value="1"/>
</dbReference>
<comment type="similarity">
    <text evidence="1">Belongs to the phage and mitochondrial RNA polymerase family.</text>
</comment>
<evidence type="ECO:0000259" key="9">
    <source>
        <dbReference type="Pfam" id="PF00940"/>
    </source>
</evidence>
<dbReference type="GO" id="GO:0003899">
    <property type="term" value="F:DNA-directed RNA polymerase activity"/>
    <property type="evidence" value="ECO:0007669"/>
    <property type="project" value="UniProtKB-EC"/>
</dbReference>
<protein>
    <recommendedName>
        <fullName evidence="2">DNA-directed RNA polymerase</fullName>
        <ecNumber evidence="2">2.7.7.6</ecNumber>
    </recommendedName>
</protein>
<feature type="domain" description="DNA-directed RNA polymerase C-terminal" evidence="9">
    <location>
        <begin position="23"/>
        <end position="114"/>
    </location>
</feature>
<evidence type="ECO:0000256" key="2">
    <source>
        <dbReference type="ARBA" id="ARBA00012418"/>
    </source>
</evidence>
<dbReference type="Gene3D" id="1.10.287.280">
    <property type="match status" value="1"/>
</dbReference>
<dbReference type="InterPro" id="IPR046950">
    <property type="entry name" value="DNA-dir_Rpol_C_phage-type"/>
</dbReference>
<comment type="catalytic activity">
    <reaction evidence="8">
        <text>RNA(n) + a ribonucleoside 5'-triphosphate = RNA(n+1) + diphosphate</text>
        <dbReference type="Rhea" id="RHEA:21248"/>
        <dbReference type="Rhea" id="RHEA-COMP:14527"/>
        <dbReference type="Rhea" id="RHEA-COMP:17342"/>
        <dbReference type="ChEBI" id="CHEBI:33019"/>
        <dbReference type="ChEBI" id="CHEBI:61557"/>
        <dbReference type="ChEBI" id="CHEBI:140395"/>
        <dbReference type="EC" id="2.7.7.6"/>
    </reaction>
</comment>
<sequence>MHSHLNHLSSDLCRGVLEFAEGRPLGKSGLRWLKIHLANLYACGVEKFSYDGRLAFVENHIHDIFDSANNPINGNRWWLGAEDPFQCLAACINLSEALNSSSPHTVISHLPIHQLEAAAVNLVAGEKPADVYSEIARRVHDMMLRDSNKDPASNPNALLAKILIDQVDRKLVKQTVMTSVYGVTYVGAREQIMRRLHEKGLIPDDRQIFNASCYAAKVTLASLGEIFQAARAVMNWLGDCAKVITSQNEPVRWTTPLGLPVVQPYYRSERHLVRTSLQVLALQREGTSVDVRKQKSAFPPNFVHSLDGSHMMMTAIACRDAGLRFAGVHDSFWTHACDVDQMNQILREKFVELYSMPVLENLLESFQTSYPGLAFPALPKRGDFDLEEKWTKAEKWKARDWGCSQEARWIVKLNSYGSLANSAALGLQN</sequence>
<feature type="domain" description="DNA-directed RNA polymerase C-terminal" evidence="9">
    <location>
        <begin position="116"/>
        <end position="380"/>
    </location>
</feature>
<dbReference type="GO" id="GO:0006390">
    <property type="term" value="P:mitochondrial transcription"/>
    <property type="evidence" value="ECO:0007669"/>
    <property type="project" value="TreeGrafter"/>
</dbReference>
<name>W9QXL9_9ROSA</name>
<evidence type="ECO:0000256" key="6">
    <source>
        <dbReference type="ARBA" id="ARBA00022946"/>
    </source>
</evidence>
<dbReference type="Proteomes" id="UP000030645">
    <property type="component" value="Unassembled WGS sequence"/>
</dbReference>
<keyword evidence="11" id="KW-1185">Reference proteome</keyword>
<dbReference type="FunFam" id="1.10.287.280:FF:000001">
    <property type="entry name" value="DNA-directed RNA polymerase"/>
    <property type="match status" value="1"/>
</dbReference>
<accession>W9QXL9</accession>
<dbReference type="PROSITE" id="PS00489">
    <property type="entry name" value="RNA_POL_PHAGE_2"/>
    <property type="match status" value="1"/>
</dbReference>
<keyword evidence="7" id="KW-0804">Transcription</keyword>
<dbReference type="GO" id="GO:0003677">
    <property type="term" value="F:DNA binding"/>
    <property type="evidence" value="ECO:0007669"/>
    <property type="project" value="InterPro"/>
</dbReference>
<keyword evidence="5" id="KW-0548">Nucleotidyltransferase</keyword>
<keyword evidence="4" id="KW-0808">Transferase</keyword>
<evidence type="ECO:0000256" key="1">
    <source>
        <dbReference type="ARBA" id="ARBA00009493"/>
    </source>
</evidence>
<dbReference type="EMBL" id="KE343829">
    <property type="protein sequence ID" value="EXB42921.1"/>
    <property type="molecule type" value="Genomic_DNA"/>
</dbReference>
<dbReference type="Gene3D" id="1.10.150.20">
    <property type="entry name" value="5' to 3' exonuclease, C-terminal subdomain"/>
    <property type="match status" value="1"/>
</dbReference>
<evidence type="ECO:0000313" key="11">
    <source>
        <dbReference type="Proteomes" id="UP000030645"/>
    </source>
</evidence>
<dbReference type="InterPro" id="IPR002092">
    <property type="entry name" value="DNA-dir_Rpol_phage-type"/>
</dbReference>
<dbReference type="STRING" id="981085.W9QXL9"/>
<keyword evidence="6" id="KW-0809">Transit peptide</keyword>
<dbReference type="GO" id="GO:0034245">
    <property type="term" value="C:mitochondrial DNA-directed RNA polymerase complex"/>
    <property type="evidence" value="ECO:0007669"/>
    <property type="project" value="TreeGrafter"/>
</dbReference>
<dbReference type="SUPFAM" id="SSF56672">
    <property type="entry name" value="DNA/RNA polymerases"/>
    <property type="match status" value="1"/>
</dbReference>